<comment type="caution">
    <text evidence="2">The sequence shown here is derived from an EMBL/GenBank/DDBJ whole genome shotgun (WGS) entry which is preliminary data.</text>
</comment>
<feature type="non-terminal residue" evidence="2">
    <location>
        <position position="127"/>
    </location>
</feature>
<sequence length="127" mass="14585">MRKIILSIFIGIIGLVFPSTAFAKDYSIKSADFNVQIEKDGSATVTETRVYSFDGSFSWADQWIPLKGRTISDIKITGANNFTTAEESDRVYIKWYYTAFNEEKTFTLAYKINNAVTNQKDISEFYW</sequence>
<dbReference type="Pfam" id="PF09972">
    <property type="entry name" value="DUF2207"/>
    <property type="match status" value="1"/>
</dbReference>
<proteinExistence type="predicted"/>
<gene>
    <name evidence="2" type="ORF">US68_C0018G0016</name>
</gene>
<dbReference type="Proteomes" id="UP000034231">
    <property type="component" value="Unassembled WGS sequence"/>
</dbReference>
<dbReference type="EMBL" id="LBTX01000018">
    <property type="protein sequence ID" value="KKQ49170.1"/>
    <property type="molecule type" value="Genomic_DNA"/>
</dbReference>
<evidence type="ECO:0000313" key="3">
    <source>
        <dbReference type="Proteomes" id="UP000034231"/>
    </source>
</evidence>
<evidence type="ECO:0000259" key="1">
    <source>
        <dbReference type="Pfam" id="PF09972"/>
    </source>
</evidence>
<evidence type="ECO:0000313" key="2">
    <source>
        <dbReference type="EMBL" id="KKQ49170.1"/>
    </source>
</evidence>
<dbReference type="AlphaFoldDB" id="A0A0G0IDY6"/>
<organism evidence="2 3">
    <name type="scientific">Candidatus Shapirobacteria bacterium GW2011_GWE1_38_10</name>
    <dbReference type="NCBI Taxonomy" id="1618488"/>
    <lineage>
        <taxon>Bacteria</taxon>
        <taxon>Candidatus Shapironibacteriota</taxon>
    </lineage>
</organism>
<name>A0A0G0IDY6_9BACT</name>
<feature type="domain" description="DUF2207" evidence="1">
    <location>
        <begin position="27"/>
        <end position="127"/>
    </location>
</feature>
<accession>A0A0G0IDY6</accession>
<reference evidence="2 3" key="1">
    <citation type="journal article" date="2015" name="Nature">
        <title>rRNA introns, odd ribosomes, and small enigmatic genomes across a large radiation of phyla.</title>
        <authorList>
            <person name="Brown C.T."/>
            <person name="Hug L.A."/>
            <person name="Thomas B.C."/>
            <person name="Sharon I."/>
            <person name="Castelle C.J."/>
            <person name="Singh A."/>
            <person name="Wilkins M.J."/>
            <person name="Williams K.H."/>
            <person name="Banfield J.F."/>
        </authorList>
    </citation>
    <scope>NUCLEOTIDE SEQUENCE [LARGE SCALE GENOMIC DNA]</scope>
</reference>
<dbReference type="InterPro" id="IPR018702">
    <property type="entry name" value="DUF2207"/>
</dbReference>
<protein>
    <submittedName>
        <fullName evidence="2">Membrane protein-like protein</fullName>
    </submittedName>
</protein>